<organism evidence="2">
    <name type="scientific">viral metagenome</name>
    <dbReference type="NCBI Taxonomy" id="1070528"/>
    <lineage>
        <taxon>unclassified sequences</taxon>
        <taxon>metagenomes</taxon>
        <taxon>organismal metagenomes</taxon>
    </lineage>
</organism>
<sequence length="171" mass="19969">MKIKSITTIPFEGFVYNLGVEDDESYIANCIAVHNCRCTTIPITKFEVSRLIEKNDGLELSDDEPLPPDFPDNGFGKYSEISNDTVNFTNEEIIESLKEIVRCPYETCRSEDIKLESIDEFETKEFKCNTCLNKFKMTKEKELYLFDKVKNEWSKEREKDPTAPDFFTREK</sequence>
<evidence type="ECO:0000313" key="2">
    <source>
        <dbReference type="EMBL" id="QJA59971.1"/>
    </source>
</evidence>
<dbReference type="NCBIfam" id="TIGR01443">
    <property type="entry name" value="intein_Cterm"/>
    <property type="match status" value="1"/>
</dbReference>
<protein>
    <recommendedName>
        <fullName evidence="1">Hint domain-containing protein</fullName>
    </recommendedName>
</protein>
<dbReference type="InterPro" id="IPR030934">
    <property type="entry name" value="Intein_C"/>
</dbReference>
<accession>A0A6M3IRW7</accession>
<name>A0A6M3IRW7_9ZZZZ</name>
<dbReference type="InterPro" id="IPR036844">
    <property type="entry name" value="Hint_dom_sf"/>
</dbReference>
<dbReference type="Gene3D" id="2.170.16.10">
    <property type="entry name" value="Hedgehog/Intein (Hint) domain"/>
    <property type="match status" value="1"/>
</dbReference>
<dbReference type="SUPFAM" id="SSF51294">
    <property type="entry name" value="Hedgehog/intein (Hint) domain"/>
    <property type="match status" value="1"/>
</dbReference>
<dbReference type="InterPro" id="IPR003586">
    <property type="entry name" value="Hint_dom_C"/>
</dbReference>
<reference evidence="2" key="1">
    <citation type="submission" date="2020-03" db="EMBL/GenBank/DDBJ databases">
        <title>The deep terrestrial virosphere.</title>
        <authorList>
            <person name="Holmfeldt K."/>
            <person name="Nilsson E."/>
            <person name="Simone D."/>
            <person name="Lopez-Fernandez M."/>
            <person name="Wu X."/>
            <person name="de Brujin I."/>
            <person name="Lundin D."/>
            <person name="Andersson A."/>
            <person name="Bertilsson S."/>
            <person name="Dopson M."/>
        </authorList>
    </citation>
    <scope>NUCLEOTIDE SEQUENCE</scope>
    <source>
        <strain evidence="2">MM415B01211</strain>
    </source>
</reference>
<dbReference type="PROSITE" id="PS50818">
    <property type="entry name" value="INTEIN_C_TER"/>
    <property type="match status" value="1"/>
</dbReference>
<dbReference type="SMART" id="SM00305">
    <property type="entry name" value="HintC"/>
    <property type="match status" value="1"/>
</dbReference>
<feature type="domain" description="Hint" evidence="1">
    <location>
        <begin position="1"/>
        <end position="41"/>
    </location>
</feature>
<dbReference type="AlphaFoldDB" id="A0A6M3IRW7"/>
<gene>
    <name evidence="2" type="ORF">MM415B01211_0003</name>
</gene>
<evidence type="ECO:0000259" key="1">
    <source>
        <dbReference type="SMART" id="SM00305"/>
    </source>
</evidence>
<dbReference type="EMBL" id="MT141391">
    <property type="protein sequence ID" value="QJA59971.1"/>
    <property type="molecule type" value="Genomic_DNA"/>
</dbReference>
<proteinExistence type="predicted"/>